<reference evidence="1 2" key="1">
    <citation type="submission" date="2021-07" db="EMBL/GenBank/DDBJ databases">
        <authorList>
            <consortium name="Genoscope - CEA"/>
            <person name="William W."/>
        </authorList>
    </citation>
    <scope>NUCLEOTIDE SEQUENCE [LARGE SCALE GENOMIC DNA]</scope>
</reference>
<accession>A0A8D9I1M2</accession>
<dbReference type="Proteomes" id="UP000694005">
    <property type="component" value="Chromosome A10"/>
</dbReference>
<dbReference type="EMBL" id="LS974626">
    <property type="protein sequence ID" value="CAG7909930.1"/>
    <property type="molecule type" value="Genomic_DNA"/>
</dbReference>
<dbReference type="AlphaFoldDB" id="A0A8D9I1M2"/>
<evidence type="ECO:0000313" key="2">
    <source>
        <dbReference type="Proteomes" id="UP000694005"/>
    </source>
</evidence>
<gene>
    <name evidence="1" type="ORF">BRAPAZ1V2_A10P11760.2</name>
</gene>
<proteinExistence type="predicted"/>
<name>A0A8D9I1M2_BRACM</name>
<evidence type="ECO:0000313" key="1">
    <source>
        <dbReference type="EMBL" id="CAG7909930.1"/>
    </source>
</evidence>
<sequence>MDELRSMTRKVRLIKPTQKYQEMEWMIVCGRGKGGYKGRGGSVVEMDARLVMKVAACKWGGGGRSEDLCLGPDIESEDLVRKAFSKMSIRLYNYGEGWVNE</sequence>
<organism evidence="1 2">
    <name type="scientific">Brassica campestris</name>
    <name type="common">Field mustard</name>
    <dbReference type="NCBI Taxonomy" id="3711"/>
    <lineage>
        <taxon>Eukaryota</taxon>
        <taxon>Viridiplantae</taxon>
        <taxon>Streptophyta</taxon>
        <taxon>Embryophyta</taxon>
        <taxon>Tracheophyta</taxon>
        <taxon>Spermatophyta</taxon>
        <taxon>Magnoliopsida</taxon>
        <taxon>eudicotyledons</taxon>
        <taxon>Gunneridae</taxon>
        <taxon>Pentapetalae</taxon>
        <taxon>rosids</taxon>
        <taxon>malvids</taxon>
        <taxon>Brassicales</taxon>
        <taxon>Brassicaceae</taxon>
        <taxon>Brassiceae</taxon>
        <taxon>Brassica</taxon>
    </lineage>
</organism>
<protein>
    <submittedName>
        <fullName evidence="1">Uncharacterized protein</fullName>
    </submittedName>
</protein>
<dbReference type="Gramene" id="A10p11760.2_BraZ1">
    <property type="protein sequence ID" value="A10p11760.2_BraZ1.CDS"/>
    <property type="gene ID" value="A10g11760.2_BraZ1"/>
</dbReference>